<gene>
    <name evidence="2" type="ORF">C7456_101360</name>
</gene>
<accession>A0A316II00</accession>
<dbReference type="CDD" id="cd00143">
    <property type="entry name" value="PP2Cc"/>
    <property type="match status" value="1"/>
</dbReference>
<protein>
    <submittedName>
        <fullName evidence="2">Protein phosphatase</fullName>
    </submittedName>
</protein>
<reference evidence="2 3" key="1">
    <citation type="submission" date="2018-05" db="EMBL/GenBank/DDBJ databases">
        <title>Genomic Encyclopedia of Type Strains, Phase IV (KMG-IV): sequencing the most valuable type-strain genomes for metagenomic binning, comparative biology and taxonomic classification.</title>
        <authorList>
            <person name="Goeker M."/>
        </authorList>
    </citation>
    <scope>NUCLEOTIDE SEQUENCE [LARGE SCALE GENOMIC DNA]</scope>
    <source>
        <strain evidence="2 3">DSM 14263</strain>
    </source>
</reference>
<dbReference type="SMART" id="SM00331">
    <property type="entry name" value="PP2C_SIG"/>
    <property type="match status" value="1"/>
</dbReference>
<sequence>MLRFQKPPAAMIEFGHGTHVGLRRARNEDTYYADAALGLFLVADGMGGHQHGEVAAAIARDTMAERVAQGHALAEAVREANQRLLEENRDCVALPMGTTLVALRLLGEAYEAVWVGDSRAYRWRRELRRISHDHSLVEELVASGRLDPAQAARHPQRNVLTQALGVTRQEQLHIGMARGRIEPGAGFLLCSDGLNESLDDEAIARVLARGELAAQECVDHLLLAALEGSASDNITAVLVRIS</sequence>
<evidence type="ECO:0000259" key="1">
    <source>
        <dbReference type="PROSITE" id="PS51746"/>
    </source>
</evidence>
<dbReference type="Pfam" id="PF13672">
    <property type="entry name" value="PP2C_2"/>
    <property type="match status" value="1"/>
</dbReference>
<proteinExistence type="predicted"/>
<dbReference type="InterPro" id="IPR036457">
    <property type="entry name" value="PPM-type-like_dom_sf"/>
</dbReference>
<dbReference type="InterPro" id="IPR001932">
    <property type="entry name" value="PPM-type_phosphatase-like_dom"/>
</dbReference>
<dbReference type="Proteomes" id="UP000245812">
    <property type="component" value="Unassembled WGS sequence"/>
</dbReference>
<evidence type="ECO:0000313" key="2">
    <source>
        <dbReference type="EMBL" id="PWK93011.1"/>
    </source>
</evidence>
<organism evidence="2 3">
    <name type="scientific">Fulvimonas soli</name>
    <dbReference type="NCBI Taxonomy" id="155197"/>
    <lineage>
        <taxon>Bacteria</taxon>
        <taxon>Pseudomonadati</taxon>
        <taxon>Pseudomonadota</taxon>
        <taxon>Gammaproteobacteria</taxon>
        <taxon>Lysobacterales</taxon>
        <taxon>Rhodanobacteraceae</taxon>
        <taxon>Fulvimonas</taxon>
    </lineage>
</organism>
<dbReference type="Gene3D" id="3.60.40.10">
    <property type="entry name" value="PPM-type phosphatase domain"/>
    <property type="match status" value="1"/>
</dbReference>
<evidence type="ECO:0000313" key="3">
    <source>
        <dbReference type="Proteomes" id="UP000245812"/>
    </source>
</evidence>
<keyword evidence="3" id="KW-1185">Reference proteome</keyword>
<dbReference type="SMART" id="SM00332">
    <property type="entry name" value="PP2Cc"/>
    <property type="match status" value="1"/>
</dbReference>
<dbReference type="EMBL" id="QGHC01000001">
    <property type="protein sequence ID" value="PWK93011.1"/>
    <property type="molecule type" value="Genomic_DNA"/>
</dbReference>
<dbReference type="PROSITE" id="PS51746">
    <property type="entry name" value="PPM_2"/>
    <property type="match status" value="1"/>
</dbReference>
<name>A0A316II00_9GAMM</name>
<dbReference type="AlphaFoldDB" id="A0A316II00"/>
<feature type="domain" description="PPM-type phosphatase" evidence="1">
    <location>
        <begin position="13"/>
        <end position="241"/>
    </location>
</feature>
<dbReference type="SUPFAM" id="SSF81606">
    <property type="entry name" value="PP2C-like"/>
    <property type="match status" value="1"/>
</dbReference>
<comment type="caution">
    <text evidence="2">The sequence shown here is derived from an EMBL/GenBank/DDBJ whole genome shotgun (WGS) entry which is preliminary data.</text>
</comment>